<keyword evidence="2" id="KW-1185">Reference proteome</keyword>
<sequence>MLEVLVSILVVAIGLLGLAKMQALALVGASTSNNRTLVAAHTASLAAAMHANRAYWGAFAADTTISSDAAEITGPPASVPAEKCKGTGTDKVRKCTPAQFAAVDLDAWVKSMNAALPGFKSQIVCTRLIAANPPAVPRAVPSRCMVTVNWNERYANAGKSTAIDSAATGGERTFIVHIQP</sequence>
<gene>
    <name evidence="1" type="primary">pilV</name>
    <name evidence="1" type="ORF">J1M35_05030</name>
</gene>
<proteinExistence type="predicted"/>
<organism evidence="1 2">
    <name type="scientific">Ottowia testudinis</name>
    <dbReference type="NCBI Taxonomy" id="2816950"/>
    <lineage>
        <taxon>Bacteria</taxon>
        <taxon>Pseudomonadati</taxon>
        <taxon>Pseudomonadota</taxon>
        <taxon>Betaproteobacteria</taxon>
        <taxon>Burkholderiales</taxon>
        <taxon>Comamonadaceae</taxon>
        <taxon>Ottowia</taxon>
    </lineage>
</organism>
<accession>A0A975CJQ7</accession>
<evidence type="ECO:0000313" key="2">
    <source>
        <dbReference type="Proteomes" id="UP000663903"/>
    </source>
</evidence>
<name>A0A975CJQ7_9BURK</name>
<dbReference type="EMBL" id="CP071796">
    <property type="protein sequence ID" value="QTD46267.1"/>
    <property type="molecule type" value="Genomic_DNA"/>
</dbReference>
<evidence type="ECO:0000313" key="1">
    <source>
        <dbReference type="EMBL" id="QTD46267.1"/>
    </source>
</evidence>
<dbReference type="KEGG" id="otd:J1M35_05030"/>
<reference evidence="1" key="1">
    <citation type="submission" date="2021-03" db="EMBL/GenBank/DDBJ databases">
        <title>Ottowia sp. 27C isolated from the cloaca of a Giant Asian pond turtle (Heosemys grandis).</title>
        <authorList>
            <person name="Spergser J."/>
            <person name="Busse H.-J."/>
        </authorList>
    </citation>
    <scope>NUCLEOTIDE SEQUENCE</scope>
    <source>
        <strain evidence="1">27C</strain>
    </source>
</reference>
<protein>
    <submittedName>
        <fullName evidence="1">Type IV pilus modification protein PilV</fullName>
    </submittedName>
</protein>
<dbReference type="AlphaFoldDB" id="A0A975CJQ7"/>
<dbReference type="NCBIfam" id="TIGR02523">
    <property type="entry name" value="type_IV_pilV"/>
    <property type="match status" value="1"/>
</dbReference>
<dbReference type="InterPro" id="IPR013362">
    <property type="entry name" value="Pilus_4_PilV"/>
</dbReference>
<dbReference type="Proteomes" id="UP000663903">
    <property type="component" value="Chromosome"/>
</dbReference>